<feature type="domain" description="C2H2-type" evidence="7">
    <location>
        <begin position="222"/>
        <end position="247"/>
    </location>
</feature>
<proteinExistence type="predicted"/>
<name>A0A3Q1GRX7_9TELE</name>
<evidence type="ECO:0000256" key="5">
    <source>
        <dbReference type="ARBA" id="ARBA00022884"/>
    </source>
</evidence>
<evidence type="ECO:0000256" key="2">
    <source>
        <dbReference type="ARBA" id="ARBA00022737"/>
    </source>
</evidence>
<evidence type="ECO:0000256" key="3">
    <source>
        <dbReference type="ARBA" id="ARBA00022771"/>
    </source>
</evidence>
<evidence type="ECO:0000259" key="7">
    <source>
        <dbReference type="PROSITE" id="PS50157"/>
    </source>
</evidence>
<evidence type="ECO:0000313" key="9">
    <source>
        <dbReference type="Proteomes" id="UP000257200"/>
    </source>
</evidence>
<dbReference type="SUPFAM" id="SSF57667">
    <property type="entry name" value="beta-beta-alpha zinc fingers"/>
    <property type="match status" value="4"/>
</dbReference>
<feature type="domain" description="C2H2-type" evidence="7">
    <location>
        <begin position="46"/>
        <end position="75"/>
    </location>
</feature>
<keyword evidence="3 6" id="KW-0863">Zinc-finger</keyword>
<dbReference type="PANTHER" id="PTHR46179:SF28">
    <property type="entry name" value="SI:DKEY-208K4.2 PROTEIN"/>
    <property type="match status" value="1"/>
</dbReference>
<dbReference type="GO" id="GO:0008270">
    <property type="term" value="F:zinc ion binding"/>
    <property type="evidence" value="ECO:0007669"/>
    <property type="project" value="UniProtKB-KW"/>
</dbReference>
<keyword evidence="9" id="KW-1185">Reference proteome</keyword>
<dbReference type="PROSITE" id="PS50157">
    <property type="entry name" value="ZINC_FINGER_C2H2_2"/>
    <property type="match status" value="7"/>
</dbReference>
<dbReference type="Pfam" id="PF22110">
    <property type="entry name" value="TFIIIA_zf-C2H2"/>
    <property type="match status" value="1"/>
</dbReference>
<keyword evidence="2" id="KW-0677">Repeat</keyword>
<dbReference type="InterPro" id="IPR036236">
    <property type="entry name" value="Znf_C2H2_sf"/>
</dbReference>
<accession>A0A3Q1GRX7</accession>
<dbReference type="PROSITE" id="PS00028">
    <property type="entry name" value="ZINC_FINGER_C2H2_1"/>
    <property type="match status" value="6"/>
</dbReference>
<dbReference type="SMART" id="SM00355">
    <property type="entry name" value="ZnF_C2H2"/>
    <property type="match status" value="9"/>
</dbReference>
<dbReference type="Gene3D" id="3.30.160.60">
    <property type="entry name" value="Classic Zinc Finger"/>
    <property type="match status" value="6"/>
</dbReference>
<reference evidence="8" key="1">
    <citation type="submission" date="2025-08" db="UniProtKB">
        <authorList>
            <consortium name="Ensembl"/>
        </authorList>
    </citation>
    <scope>IDENTIFICATION</scope>
</reference>
<dbReference type="GO" id="GO:0005634">
    <property type="term" value="C:nucleus"/>
    <property type="evidence" value="ECO:0007669"/>
    <property type="project" value="TreeGrafter"/>
</dbReference>
<dbReference type="InterPro" id="IPR051061">
    <property type="entry name" value="Zinc_finger_trans_reg"/>
</dbReference>
<reference evidence="8" key="2">
    <citation type="submission" date="2025-09" db="UniProtKB">
        <authorList>
            <consortium name="Ensembl"/>
        </authorList>
    </citation>
    <scope>IDENTIFICATION</scope>
</reference>
<sequence length="368" mass="42551">MNEIQAGKSAEATPKQTFSCTQCGATFAKHGRLKEHETAHTGARPCVCEVAGCGRSFTRKAHLSRHVLQHGSIKQFKCKFSTCSQSFANAGKLKRHVGYAHGDKDQYFKCQQPNCSLTFRKRRLFKLHLQQHGESPNFKCSKDGCGASFDSHIARKAHEKKHAGYCCPRADCQVIEVTWSKLQKHLAKHPVSRPCRVCKKEFKKVDSLRRHKRIHSSHKPVLVCPRDNCQAYFSTTFNLQHHIRKVHLELLKYRCPFADCPRVFAMRESLSRHLIRHDPSAVSPKKRQRPKKWWQRRLNGHQLPLVEENLNRLFALRMRLSRRTKVETNLSGLFNERKIPHYVDPEVNLRSLFTIKRPAEKPEAAKVK</sequence>
<feature type="domain" description="C2H2-type" evidence="7">
    <location>
        <begin position="253"/>
        <end position="277"/>
    </location>
</feature>
<dbReference type="GeneTree" id="ENSGT00940000165750"/>
<feature type="domain" description="C2H2-type" evidence="7">
    <location>
        <begin position="76"/>
        <end position="106"/>
    </location>
</feature>
<feature type="domain" description="C2H2-type" evidence="7">
    <location>
        <begin position="18"/>
        <end position="45"/>
    </location>
</feature>
<dbReference type="Proteomes" id="UP000257200">
    <property type="component" value="Unplaced"/>
</dbReference>
<dbReference type="InParanoid" id="A0A3Q1GRX7"/>
<feature type="domain" description="C2H2-type" evidence="7">
    <location>
        <begin position="138"/>
        <end position="164"/>
    </location>
</feature>
<dbReference type="InterPro" id="IPR054599">
    <property type="entry name" value="TFIIIA_Zfn-C2H2"/>
</dbReference>
<dbReference type="AlphaFoldDB" id="A0A3Q1GRX7"/>
<evidence type="ECO:0000256" key="1">
    <source>
        <dbReference type="ARBA" id="ARBA00022723"/>
    </source>
</evidence>
<dbReference type="Ensembl" id="ENSAPOT00000026247.1">
    <property type="protein sequence ID" value="ENSAPOP00000032364.1"/>
    <property type="gene ID" value="ENSAPOG00000020232.1"/>
</dbReference>
<keyword evidence="5" id="KW-0694">RNA-binding</keyword>
<keyword evidence="1" id="KW-0479">Metal-binding</keyword>
<evidence type="ECO:0000256" key="4">
    <source>
        <dbReference type="ARBA" id="ARBA00022833"/>
    </source>
</evidence>
<dbReference type="InterPro" id="IPR013087">
    <property type="entry name" value="Znf_C2H2_type"/>
</dbReference>
<dbReference type="STRING" id="80966.ENSAPOP00000032364"/>
<protein>
    <submittedName>
        <fullName evidence="8">P43 5S RNA-binding protein</fullName>
    </submittedName>
</protein>
<organism evidence="8 9">
    <name type="scientific">Acanthochromis polyacanthus</name>
    <name type="common">spiny chromis</name>
    <dbReference type="NCBI Taxonomy" id="80966"/>
    <lineage>
        <taxon>Eukaryota</taxon>
        <taxon>Metazoa</taxon>
        <taxon>Chordata</taxon>
        <taxon>Craniata</taxon>
        <taxon>Vertebrata</taxon>
        <taxon>Euteleostomi</taxon>
        <taxon>Actinopterygii</taxon>
        <taxon>Neopterygii</taxon>
        <taxon>Teleostei</taxon>
        <taxon>Neoteleostei</taxon>
        <taxon>Acanthomorphata</taxon>
        <taxon>Ovalentaria</taxon>
        <taxon>Pomacentridae</taxon>
        <taxon>Acanthochromis</taxon>
    </lineage>
</organism>
<evidence type="ECO:0000256" key="6">
    <source>
        <dbReference type="PROSITE-ProRule" id="PRU00042"/>
    </source>
</evidence>
<keyword evidence="4" id="KW-0862">Zinc</keyword>
<evidence type="ECO:0000313" key="8">
    <source>
        <dbReference type="Ensembl" id="ENSAPOP00000032364.1"/>
    </source>
</evidence>
<dbReference type="PANTHER" id="PTHR46179">
    <property type="entry name" value="ZINC FINGER PROTEIN"/>
    <property type="match status" value="1"/>
</dbReference>
<dbReference type="Pfam" id="PF00096">
    <property type="entry name" value="zf-C2H2"/>
    <property type="match status" value="3"/>
</dbReference>
<dbReference type="GO" id="GO:0003723">
    <property type="term" value="F:RNA binding"/>
    <property type="evidence" value="ECO:0007669"/>
    <property type="project" value="UniProtKB-KW"/>
</dbReference>
<feature type="domain" description="C2H2-type" evidence="7">
    <location>
        <begin position="193"/>
        <end position="220"/>
    </location>
</feature>